<reference evidence="2" key="1">
    <citation type="submission" date="2016-09" db="EMBL/GenBank/DDBJ databases">
        <authorList>
            <person name="Strepis N."/>
        </authorList>
    </citation>
    <scope>NUCLEOTIDE SEQUENCE [LARGE SCALE GENOMIC DNA]</scope>
</reference>
<proteinExistence type="predicted"/>
<sequence>MHGPAAMHPVTIALDVRDGSPGDAVRAVFNSVDELLSLVADAADWELRHEKVGSPYVSAGRECMSMRVPYWSHTMAAFLCALVLAADDAGVLTSVHVQIGDGPTA</sequence>
<evidence type="ECO:0000313" key="2">
    <source>
        <dbReference type="Proteomes" id="UP000184291"/>
    </source>
</evidence>
<dbReference type="EMBL" id="FQTT01000003">
    <property type="protein sequence ID" value="SHE24505.1"/>
    <property type="molecule type" value="Genomic_DNA"/>
</dbReference>
<protein>
    <submittedName>
        <fullName evidence="1">Uncharacterized protein</fullName>
    </submittedName>
</protein>
<keyword evidence="2" id="KW-1185">Reference proteome</keyword>
<gene>
    <name evidence="1" type="ORF">ACGLYG10_0709</name>
</gene>
<name>A0A1M4RWZ7_9ACTO</name>
<dbReference type="Proteomes" id="UP000184291">
    <property type="component" value="Unassembled WGS sequence"/>
</dbReference>
<organism evidence="1 2">
    <name type="scientific">Actinomyces glycerinitolerans</name>
    <dbReference type="NCBI Taxonomy" id="1892869"/>
    <lineage>
        <taxon>Bacteria</taxon>
        <taxon>Bacillati</taxon>
        <taxon>Actinomycetota</taxon>
        <taxon>Actinomycetes</taxon>
        <taxon>Actinomycetales</taxon>
        <taxon>Actinomycetaceae</taxon>
        <taxon>Actinomyces</taxon>
    </lineage>
</organism>
<dbReference type="AlphaFoldDB" id="A0A1M4RWZ7"/>
<accession>A0A1M4RWZ7</accession>
<evidence type="ECO:0000313" key="1">
    <source>
        <dbReference type="EMBL" id="SHE24505.1"/>
    </source>
</evidence>